<evidence type="ECO:0000256" key="3">
    <source>
        <dbReference type="ARBA" id="ARBA00022741"/>
    </source>
</evidence>
<sequence length="299" mass="33773">MKPAIRAKLEEIRQKRAFNVEDWVNKKCELLNQYMRKSGLKATVVNVSGGIDSAVTILLCQKAATLPDSPIKKVLGIIQPIHSTSHIMSRAEEFLIEKKIEYANVDQSAVYDLLSKTVEDCLKYPNAQFAGGMLKSYMRTPVAYYAAQLLSSNGLPAIVIGTGNYDEDGYLYYFCKPGDGTSDVQLIHDLHKSEVFAVARYLNCTSKILDAPPSADLWDAQTDEGELGFSYDFCELYVELLHDKADMDKWVATLDEETRQQWDHVAQKIETTHRRNSHKEVWPVNLDIICPTGKQYVPK</sequence>
<reference evidence="7" key="1">
    <citation type="submission" date="2006-10" db="EMBL/GenBank/DDBJ databases">
        <authorList>
            <person name="Amadeo P."/>
            <person name="Zhao Q."/>
            <person name="Wortman J."/>
            <person name="Fraser-Liggett C."/>
            <person name="Carlton J."/>
        </authorList>
    </citation>
    <scope>NUCLEOTIDE SEQUENCE</scope>
    <source>
        <strain evidence="7">G3</strain>
    </source>
</reference>
<dbReference type="eggNOG" id="ENOG502QTBV">
    <property type="taxonomic scope" value="Eukaryota"/>
</dbReference>
<dbReference type="OMA" id="NKDEDFY"/>
<dbReference type="GO" id="GO:0005737">
    <property type="term" value="C:cytoplasm"/>
    <property type="evidence" value="ECO:0000318"/>
    <property type="project" value="GO_Central"/>
</dbReference>
<evidence type="ECO:0000313" key="7">
    <source>
        <dbReference type="EMBL" id="EAY15782.1"/>
    </source>
</evidence>
<dbReference type="SMR" id="A2DV55"/>
<dbReference type="InterPro" id="IPR022310">
    <property type="entry name" value="NAD/GMP_synthase"/>
</dbReference>
<dbReference type="CDD" id="cd00553">
    <property type="entry name" value="NAD_synthase"/>
    <property type="match status" value="1"/>
</dbReference>
<keyword evidence="5" id="KW-0520">NAD</keyword>
<keyword evidence="4" id="KW-0067">ATP-binding</keyword>
<dbReference type="NCBIfam" id="TIGR00552">
    <property type="entry name" value="nadE"/>
    <property type="match status" value="1"/>
</dbReference>
<dbReference type="VEuPathDB" id="TrichDB:TVAG_188330"/>
<protein>
    <submittedName>
        <fullName evidence="7">NAD+ synthetase family protein</fullName>
    </submittedName>
</protein>
<evidence type="ECO:0000256" key="4">
    <source>
        <dbReference type="ARBA" id="ARBA00022840"/>
    </source>
</evidence>
<reference evidence="7" key="2">
    <citation type="journal article" date="2007" name="Science">
        <title>Draft genome sequence of the sexually transmitted pathogen Trichomonas vaginalis.</title>
        <authorList>
            <person name="Carlton J.M."/>
            <person name="Hirt R.P."/>
            <person name="Silva J.C."/>
            <person name="Delcher A.L."/>
            <person name="Schatz M."/>
            <person name="Zhao Q."/>
            <person name="Wortman J.R."/>
            <person name="Bidwell S.L."/>
            <person name="Alsmark U.C.M."/>
            <person name="Besteiro S."/>
            <person name="Sicheritz-Ponten T."/>
            <person name="Noel C.J."/>
            <person name="Dacks J.B."/>
            <person name="Foster P.G."/>
            <person name="Simillion C."/>
            <person name="Van de Peer Y."/>
            <person name="Miranda-Saavedra D."/>
            <person name="Barton G.J."/>
            <person name="Westrop G.D."/>
            <person name="Mueller S."/>
            <person name="Dessi D."/>
            <person name="Fiori P.L."/>
            <person name="Ren Q."/>
            <person name="Paulsen I."/>
            <person name="Zhang H."/>
            <person name="Bastida-Corcuera F.D."/>
            <person name="Simoes-Barbosa A."/>
            <person name="Brown M.T."/>
            <person name="Hayes R.D."/>
            <person name="Mukherjee M."/>
            <person name="Okumura C.Y."/>
            <person name="Schneider R."/>
            <person name="Smith A.J."/>
            <person name="Vanacova S."/>
            <person name="Villalvazo M."/>
            <person name="Haas B.J."/>
            <person name="Pertea M."/>
            <person name="Feldblyum T.V."/>
            <person name="Utterback T.R."/>
            <person name="Shu C.L."/>
            <person name="Osoegawa K."/>
            <person name="de Jong P.J."/>
            <person name="Hrdy I."/>
            <person name="Horvathova L."/>
            <person name="Zubacova Z."/>
            <person name="Dolezal P."/>
            <person name="Malik S.B."/>
            <person name="Logsdon J.M. Jr."/>
            <person name="Henze K."/>
            <person name="Gupta A."/>
            <person name="Wang C.C."/>
            <person name="Dunne R.L."/>
            <person name="Upcroft J.A."/>
            <person name="Upcroft P."/>
            <person name="White O."/>
            <person name="Salzberg S.L."/>
            <person name="Tang P."/>
            <person name="Chiu C.-H."/>
            <person name="Lee Y.-S."/>
            <person name="Embley T.M."/>
            <person name="Coombs G.H."/>
            <person name="Mottram J.C."/>
            <person name="Tachezy J."/>
            <person name="Fraser-Liggett C.M."/>
            <person name="Johnson P.J."/>
        </authorList>
    </citation>
    <scope>NUCLEOTIDE SEQUENCE [LARGE SCALE GENOMIC DNA]</scope>
    <source>
        <strain evidence="7">G3</strain>
    </source>
</reference>
<keyword evidence="3" id="KW-0547">Nucleotide-binding</keyword>
<name>A2DV55_TRIV3</name>
<dbReference type="Proteomes" id="UP000001542">
    <property type="component" value="Unassembled WGS sequence"/>
</dbReference>
<dbReference type="RefSeq" id="XP_001328005.1">
    <property type="nucleotide sequence ID" value="XM_001327970.1"/>
</dbReference>
<evidence type="ECO:0000256" key="1">
    <source>
        <dbReference type="ARBA" id="ARBA00004790"/>
    </source>
</evidence>
<dbReference type="VEuPathDB" id="TrichDB:TVAGG3_0941170"/>
<dbReference type="KEGG" id="tva:4773789"/>
<dbReference type="FunFam" id="3.40.50.620:FF:000246">
    <property type="entry name" value="NH3-dependent NAD+ synthetase"/>
    <property type="match status" value="1"/>
</dbReference>
<dbReference type="AlphaFoldDB" id="A2DV55"/>
<dbReference type="PANTHER" id="PTHR23090">
    <property type="entry name" value="NH 3 /GLUTAMINE-DEPENDENT NAD + SYNTHETASE"/>
    <property type="match status" value="1"/>
</dbReference>
<evidence type="ECO:0000259" key="6">
    <source>
        <dbReference type="Pfam" id="PF02540"/>
    </source>
</evidence>
<dbReference type="Gene3D" id="3.40.50.620">
    <property type="entry name" value="HUPs"/>
    <property type="match status" value="1"/>
</dbReference>
<accession>A2DV55</accession>
<dbReference type="GO" id="GO:0004359">
    <property type="term" value="F:glutaminase activity"/>
    <property type="evidence" value="ECO:0000318"/>
    <property type="project" value="GO_Central"/>
</dbReference>
<keyword evidence="8" id="KW-1185">Reference proteome</keyword>
<comment type="pathway">
    <text evidence="1">Cofactor biosynthesis; NAD(+) biosynthesis.</text>
</comment>
<dbReference type="InterPro" id="IPR014729">
    <property type="entry name" value="Rossmann-like_a/b/a_fold"/>
</dbReference>
<evidence type="ECO:0000256" key="2">
    <source>
        <dbReference type="ARBA" id="ARBA00022598"/>
    </source>
</evidence>
<dbReference type="GO" id="GO:0009435">
    <property type="term" value="P:NAD+ biosynthetic process"/>
    <property type="evidence" value="ECO:0000318"/>
    <property type="project" value="GO_Central"/>
</dbReference>
<dbReference type="STRING" id="5722.A2DV55"/>
<dbReference type="GO" id="GO:0003952">
    <property type="term" value="F:NAD+ synthase (glutamine-hydrolyzing) activity"/>
    <property type="evidence" value="ECO:0000318"/>
    <property type="project" value="GO_Central"/>
</dbReference>
<evidence type="ECO:0000256" key="5">
    <source>
        <dbReference type="ARBA" id="ARBA00023027"/>
    </source>
</evidence>
<dbReference type="InParanoid" id="A2DV55"/>
<proteinExistence type="predicted"/>
<keyword evidence="2" id="KW-0436">Ligase</keyword>
<organism evidence="7 8">
    <name type="scientific">Trichomonas vaginalis (strain ATCC PRA-98 / G3)</name>
    <dbReference type="NCBI Taxonomy" id="412133"/>
    <lineage>
        <taxon>Eukaryota</taxon>
        <taxon>Metamonada</taxon>
        <taxon>Parabasalia</taxon>
        <taxon>Trichomonadida</taxon>
        <taxon>Trichomonadidae</taxon>
        <taxon>Trichomonas</taxon>
    </lineage>
</organism>
<dbReference type="Pfam" id="PF02540">
    <property type="entry name" value="NAD_synthase"/>
    <property type="match status" value="1"/>
</dbReference>
<dbReference type="OrthoDB" id="2020662at2759"/>
<dbReference type="EMBL" id="DS113251">
    <property type="protein sequence ID" value="EAY15782.1"/>
    <property type="molecule type" value="Genomic_DNA"/>
</dbReference>
<feature type="domain" description="NAD/GMP synthase" evidence="6">
    <location>
        <begin position="24"/>
        <end position="279"/>
    </location>
</feature>
<evidence type="ECO:0000313" key="8">
    <source>
        <dbReference type="Proteomes" id="UP000001542"/>
    </source>
</evidence>
<dbReference type="GO" id="GO:0005524">
    <property type="term" value="F:ATP binding"/>
    <property type="evidence" value="ECO:0007669"/>
    <property type="project" value="UniProtKB-KW"/>
</dbReference>
<dbReference type="SUPFAM" id="SSF52402">
    <property type="entry name" value="Adenine nucleotide alpha hydrolases-like"/>
    <property type="match status" value="1"/>
</dbReference>
<dbReference type="UniPathway" id="UPA00253"/>
<dbReference type="InterPro" id="IPR003694">
    <property type="entry name" value="NAD_synthase"/>
</dbReference>
<dbReference type="PANTHER" id="PTHR23090:SF9">
    <property type="entry name" value="GLUTAMINE-DEPENDENT NAD(+) SYNTHETASE"/>
    <property type="match status" value="1"/>
</dbReference>
<gene>
    <name evidence="7" type="ORF">TVAG_188330</name>
</gene>